<accession>A0ABQ9DIM8</accession>
<proteinExistence type="predicted"/>
<reference evidence="5" key="1">
    <citation type="submission" date="2019-10" db="EMBL/GenBank/DDBJ databases">
        <authorList>
            <person name="Soares A.E.R."/>
            <person name="Aleixo A."/>
            <person name="Schneider P."/>
            <person name="Miyaki C.Y."/>
            <person name="Schneider M.P."/>
            <person name="Mello C."/>
            <person name="Vasconcelos A.T.R."/>
        </authorList>
    </citation>
    <scope>NUCLEOTIDE SEQUENCE</scope>
    <source>
        <tissue evidence="5">Muscle</tissue>
    </source>
</reference>
<keyword evidence="1" id="KW-0132">Cell division</keyword>
<evidence type="ECO:0000256" key="2">
    <source>
        <dbReference type="ARBA" id="ARBA00022776"/>
    </source>
</evidence>
<evidence type="ECO:0000256" key="4">
    <source>
        <dbReference type="ARBA" id="ARBA00023306"/>
    </source>
</evidence>
<gene>
    <name evidence="5" type="ORF">WISP_54635</name>
</gene>
<keyword evidence="6" id="KW-1185">Reference proteome</keyword>
<protein>
    <submittedName>
        <fullName evidence="5">Anaphase-promoting complex subunit 5</fullName>
    </submittedName>
</protein>
<sequence>MALQQAQTLLSMNSLEAVNVGVQQNNTEAFAVVLCHLAELHAEQLWMLFDQKIQFERAMNDGRYHVADSLVAGITALNSIEGVYRVLLCIAELYWRASCHTIALPVLLQALALARQHSLQFLASETVLNLAFSQTLPYTSEFQLNQQVFLFQLILGIPEQALNILHMAIEPILAHGAVLDKGCAMFLVAKCQVASAASYTAQKKIEALESAISNLNEAKTYFAKVDCKEQLRDILYFQARLFHTLGKTQERNKCAMLFRQLHQELPAHGVPLINSFK</sequence>
<organism evidence="5 6">
    <name type="scientific">Willisornis vidua</name>
    <name type="common">Xingu scale-backed antbird</name>
    <dbReference type="NCBI Taxonomy" id="1566151"/>
    <lineage>
        <taxon>Eukaryota</taxon>
        <taxon>Metazoa</taxon>
        <taxon>Chordata</taxon>
        <taxon>Craniata</taxon>
        <taxon>Vertebrata</taxon>
        <taxon>Euteleostomi</taxon>
        <taxon>Archelosauria</taxon>
        <taxon>Archosauria</taxon>
        <taxon>Dinosauria</taxon>
        <taxon>Saurischia</taxon>
        <taxon>Theropoda</taxon>
        <taxon>Coelurosauria</taxon>
        <taxon>Aves</taxon>
        <taxon>Neognathae</taxon>
        <taxon>Neoaves</taxon>
        <taxon>Telluraves</taxon>
        <taxon>Australaves</taxon>
        <taxon>Passeriformes</taxon>
        <taxon>Thamnophilidae</taxon>
        <taxon>Willisornis</taxon>
    </lineage>
</organism>
<comment type="caution">
    <text evidence="5">The sequence shown here is derived from an EMBL/GenBank/DDBJ whole genome shotgun (WGS) entry which is preliminary data.</text>
</comment>
<dbReference type="Proteomes" id="UP001145742">
    <property type="component" value="Unassembled WGS sequence"/>
</dbReference>
<evidence type="ECO:0000256" key="3">
    <source>
        <dbReference type="ARBA" id="ARBA00022786"/>
    </source>
</evidence>
<keyword evidence="3" id="KW-0833">Ubl conjugation pathway</keyword>
<name>A0ABQ9DIM8_9PASS</name>
<evidence type="ECO:0000256" key="1">
    <source>
        <dbReference type="ARBA" id="ARBA00022618"/>
    </source>
</evidence>
<dbReference type="PANTHER" id="PTHR12830">
    <property type="entry name" value="ANAPHASE-PROMOTING COMPLEX SUBUNIT 5"/>
    <property type="match status" value="1"/>
</dbReference>
<dbReference type="EMBL" id="WHWB01033522">
    <property type="protein sequence ID" value="KAJ7419347.1"/>
    <property type="molecule type" value="Genomic_DNA"/>
</dbReference>
<keyword evidence="4" id="KW-0131">Cell cycle</keyword>
<evidence type="ECO:0000313" key="6">
    <source>
        <dbReference type="Proteomes" id="UP001145742"/>
    </source>
</evidence>
<dbReference type="InterPro" id="IPR037679">
    <property type="entry name" value="Apc5"/>
</dbReference>
<dbReference type="PANTHER" id="PTHR12830:SF9">
    <property type="entry name" value="ANAPHASE-PROMOTING COMPLEX SUBUNIT 5"/>
    <property type="match status" value="1"/>
</dbReference>
<keyword evidence="2" id="KW-0498">Mitosis</keyword>
<evidence type="ECO:0000313" key="5">
    <source>
        <dbReference type="EMBL" id="KAJ7419347.1"/>
    </source>
</evidence>